<reference evidence="4 5" key="1">
    <citation type="submission" date="2024-09" db="EMBL/GenBank/DDBJ databases">
        <authorList>
            <person name="Sun Q."/>
            <person name="Mori K."/>
        </authorList>
    </citation>
    <scope>NUCLEOTIDE SEQUENCE [LARGE SCALE GENOMIC DNA]</scope>
    <source>
        <strain evidence="4 5">CECT 8286</strain>
    </source>
</reference>
<organism evidence="4 5">
    <name type="scientific">Formosa undariae</name>
    <dbReference type="NCBI Taxonomy" id="1325436"/>
    <lineage>
        <taxon>Bacteria</taxon>
        <taxon>Pseudomonadati</taxon>
        <taxon>Bacteroidota</taxon>
        <taxon>Flavobacteriia</taxon>
        <taxon>Flavobacteriales</taxon>
        <taxon>Flavobacteriaceae</taxon>
        <taxon>Formosa</taxon>
    </lineage>
</organism>
<dbReference type="NCBIfam" id="TIGR04057">
    <property type="entry name" value="SusC_RagA_signa"/>
    <property type="match status" value="1"/>
</dbReference>
<proteinExistence type="inferred from homology"/>
<keyword evidence="1" id="KW-0472">Membrane</keyword>
<dbReference type="Pfam" id="PF13715">
    <property type="entry name" value="CarbopepD_reg_2"/>
    <property type="match status" value="1"/>
</dbReference>
<dbReference type="Gene3D" id="2.170.130.10">
    <property type="entry name" value="TonB-dependent receptor, plug domain"/>
    <property type="match status" value="1"/>
</dbReference>
<evidence type="ECO:0000259" key="3">
    <source>
        <dbReference type="Pfam" id="PF07715"/>
    </source>
</evidence>
<accession>A0ABV5EZY3</accession>
<protein>
    <submittedName>
        <fullName evidence="4">SusC/RagA family TonB-linked outer membrane protein</fullName>
    </submittedName>
</protein>
<feature type="chain" id="PRO_5047301996" evidence="2">
    <location>
        <begin position="21"/>
        <end position="1025"/>
    </location>
</feature>
<dbReference type="Proteomes" id="UP001589605">
    <property type="component" value="Unassembled WGS sequence"/>
</dbReference>
<dbReference type="InterPro" id="IPR039426">
    <property type="entry name" value="TonB-dep_rcpt-like"/>
</dbReference>
<keyword evidence="5" id="KW-1185">Reference proteome</keyword>
<dbReference type="Gene3D" id="2.60.40.1120">
    <property type="entry name" value="Carboxypeptidase-like, regulatory domain"/>
    <property type="match status" value="1"/>
</dbReference>
<dbReference type="RefSeq" id="WP_382381926.1">
    <property type="nucleotide sequence ID" value="NZ_JBHMEZ010000003.1"/>
</dbReference>
<keyword evidence="2" id="KW-0732">Signal</keyword>
<dbReference type="InterPro" id="IPR008969">
    <property type="entry name" value="CarboxyPept-like_regulatory"/>
</dbReference>
<sequence length="1025" mass="113490">MKLKILTLFLCCFSLVSVWSQSNISGTVTDELAMPLPGVNVLVKGTSTGSVTDFDGQYTVTAEKGAILQFSFVGFQSQDITVSDIQKPINLVMKEDASALEEVVVVGYGKQKKESVLGAINSVKGSEILKSGSSNVSNALSGVTPGLDVVQSTSEPGADDGEIFIRGNSNPLILVDGVEIVGGFSYMDPNDIENISILKDGAATAVYGIRGANGVIIITTKRGKIGKPKVNFTSEFSIKTYPDTYDALSAYDAQKAFNVGLYNDAAFSGGYSTESQLAHWRDGDLPYIYPNTDWVDYTTKDFATSFSQNVSVSGGTDFVKYYASAGYLHEGDITEARQFFNFDPEYNFQRFSFRGNLDFKLSKTTRLKTSVSSRLEDRNKSGNANSDPSFLGLYTTAPGGAVPYYPAEAMELYPDPNYPGLAEIRFPISGSIGNNLEGSANLLNTIFSIDFELEQDLDFVTKGLMFTAKYNYISNYETSQTTTFDSSLETRIDRYDLLPDGTWDSFEGPDYERPFDFNVNDENISNSYEITNTRAQLFYERTFGKHAVTGLALFSRQEKISNTQFPFYNEDWVGRATYNYDTRYFFEISGSYNGDETFAEGYRFKLFPSISVGVNLAKEKFVQNILPQMNNFKIRYSYGETGSKTGLGNDRWQYLSYFDRPTTNAELRPTSRFYFGEGDTDPLYIIQEDQLGNPLLTWATVSKENIGVDFGFFNNNISGSIDFFKDHREDLIDRLQIVPSYFGSSASLPYANLGISESHGYEISLTYQNRTASGFSYSATGFYAFNENRILKSAADGPGTPEYTQIANKPNGASALLQTDGYFQNIDELLNYPVYSGNPGLGDYRYVDYNANGTIIGVNTEDMVRFDLPDSPRNSYSLRLNAGFKGWSISALINGIEGHKGLVNADLAYAIPNGEAAGRYDQLDYWTPSNPNAAYPALHIGTANPNLAAATTARIIDLDYIKLRSLDLGYDFDMENSPNISRFKIYVSGSNLFTISDLDYADPEGNTPGAYPILRRFNLGLTMSF</sequence>
<comment type="caution">
    <text evidence="4">The sequence shown here is derived from an EMBL/GenBank/DDBJ whole genome shotgun (WGS) entry which is preliminary data.</text>
</comment>
<dbReference type="InterPro" id="IPR023997">
    <property type="entry name" value="TonB-dep_OMP_SusC/RagA_CS"/>
</dbReference>
<dbReference type="InterPro" id="IPR012910">
    <property type="entry name" value="Plug_dom"/>
</dbReference>
<feature type="domain" description="TonB-dependent receptor plug" evidence="3">
    <location>
        <begin position="113"/>
        <end position="215"/>
    </location>
</feature>
<keyword evidence="1" id="KW-0998">Cell outer membrane</keyword>
<dbReference type="InterPro" id="IPR037066">
    <property type="entry name" value="Plug_dom_sf"/>
</dbReference>
<dbReference type="SUPFAM" id="SSF56935">
    <property type="entry name" value="Porins"/>
    <property type="match status" value="1"/>
</dbReference>
<dbReference type="InterPro" id="IPR023996">
    <property type="entry name" value="TonB-dep_OMP_SusC/RagA"/>
</dbReference>
<dbReference type="SUPFAM" id="SSF49464">
    <property type="entry name" value="Carboxypeptidase regulatory domain-like"/>
    <property type="match status" value="1"/>
</dbReference>
<name>A0ABV5EZY3_9FLAO</name>
<gene>
    <name evidence="4" type="ORF">ACFFVB_06590</name>
</gene>
<evidence type="ECO:0000256" key="2">
    <source>
        <dbReference type="SAM" id="SignalP"/>
    </source>
</evidence>
<keyword evidence="1" id="KW-0812">Transmembrane</keyword>
<dbReference type="NCBIfam" id="TIGR04056">
    <property type="entry name" value="OMP_RagA_SusC"/>
    <property type="match status" value="1"/>
</dbReference>
<keyword evidence="1" id="KW-1134">Transmembrane beta strand</keyword>
<comment type="subcellular location">
    <subcellularLocation>
        <location evidence="1">Cell outer membrane</location>
        <topology evidence="1">Multi-pass membrane protein</topology>
    </subcellularLocation>
</comment>
<evidence type="ECO:0000256" key="1">
    <source>
        <dbReference type="PROSITE-ProRule" id="PRU01360"/>
    </source>
</evidence>
<keyword evidence="1" id="KW-0813">Transport</keyword>
<comment type="similarity">
    <text evidence="1">Belongs to the TonB-dependent receptor family.</text>
</comment>
<dbReference type="EMBL" id="JBHMEZ010000003">
    <property type="protein sequence ID" value="MFB9052746.1"/>
    <property type="molecule type" value="Genomic_DNA"/>
</dbReference>
<dbReference type="Pfam" id="PF07715">
    <property type="entry name" value="Plug"/>
    <property type="match status" value="1"/>
</dbReference>
<evidence type="ECO:0000313" key="4">
    <source>
        <dbReference type="EMBL" id="MFB9052746.1"/>
    </source>
</evidence>
<dbReference type="PROSITE" id="PS52016">
    <property type="entry name" value="TONB_DEPENDENT_REC_3"/>
    <property type="match status" value="1"/>
</dbReference>
<evidence type="ECO:0000313" key="5">
    <source>
        <dbReference type="Proteomes" id="UP001589605"/>
    </source>
</evidence>
<feature type="signal peptide" evidence="2">
    <location>
        <begin position="1"/>
        <end position="20"/>
    </location>
</feature>